<dbReference type="EMBL" id="JBHRTS010000003">
    <property type="protein sequence ID" value="MFC3194015.1"/>
    <property type="molecule type" value="Genomic_DNA"/>
</dbReference>
<dbReference type="RefSeq" id="WP_077412115.1">
    <property type="nucleotide sequence ID" value="NZ_JBHRTS010000003.1"/>
</dbReference>
<reference evidence="3" key="1">
    <citation type="journal article" date="2019" name="Int. J. Syst. Evol. Microbiol.">
        <title>The Global Catalogue of Microorganisms (GCM) 10K type strain sequencing project: providing services to taxonomists for standard genome sequencing and annotation.</title>
        <authorList>
            <consortium name="The Broad Institute Genomics Platform"/>
            <consortium name="The Broad Institute Genome Sequencing Center for Infectious Disease"/>
            <person name="Wu L."/>
            <person name="Ma J."/>
        </authorList>
    </citation>
    <scope>NUCLEOTIDE SEQUENCE [LARGE SCALE GENOMIC DNA]</scope>
    <source>
        <strain evidence="3">KCTC 42953</strain>
    </source>
</reference>
<dbReference type="Proteomes" id="UP001595533">
    <property type="component" value="Unassembled WGS sequence"/>
</dbReference>
<organism evidence="2 3">
    <name type="scientific">Marinicella sediminis</name>
    <dbReference type="NCBI Taxonomy" id="1792834"/>
    <lineage>
        <taxon>Bacteria</taxon>
        <taxon>Pseudomonadati</taxon>
        <taxon>Pseudomonadota</taxon>
        <taxon>Gammaproteobacteria</taxon>
        <taxon>Lysobacterales</taxon>
        <taxon>Marinicellaceae</taxon>
        <taxon>Marinicella</taxon>
    </lineage>
</organism>
<dbReference type="PROSITE" id="PS51257">
    <property type="entry name" value="PROKAR_LIPOPROTEIN"/>
    <property type="match status" value="1"/>
</dbReference>
<evidence type="ECO:0000313" key="2">
    <source>
        <dbReference type="EMBL" id="MFC3194015.1"/>
    </source>
</evidence>
<feature type="chain" id="PRO_5045534098" evidence="1">
    <location>
        <begin position="18"/>
        <end position="1025"/>
    </location>
</feature>
<keyword evidence="3" id="KW-1185">Reference proteome</keyword>
<comment type="caution">
    <text evidence="2">The sequence shown here is derived from an EMBL/GenBank/DDBJ whole genome shotgun (WGS) entry which is preliminary data.</text>
</comment>
<keyword evidence="1" id="KW-0732">Signal</keyword>
<gene>
    <name evidence="2" type="ORF">ACFODZ_07160</name>
</gene>
<name>A0ABV7J7A1_9GAMM</name>
<accession>A0ABV7J7A1</accession>
<feature type="signal peptide" evidence="1">
    <location>
        <begin position="1"/>
        <end position="17"/>
    </location>
</feature>
<evidence type="ECO:0000313" key="3">
    <source>
        <dbReference type="Proteomes" id="UP001595533"/>
    </source>
</evidence>
<protein>
    <submittedName>
        <fullName evidence="2">Uncharacterized protein</fullName>
    </submittedName>
</protein>
<sequence>MKSYLSLLILITTAVSASCPTDTPATCAIDEQLANGRWDMSQVNGQYTINGNEVFCEFLSDGFCDLADDYDPVNGQLSVSRLGGEPANYLEVACDGSITGKGHEMINGTIDKTANIQYDWISCNDTDPQDMSWNIIIERQYDITGQVTGTGSAELTYTNDISTISIDGVFAYGVDCFWFSYPGSLLNFDVSGNPETVTLSGSYDPSSHTWNPTSTVIGGTSWVDDILHRLALNESTPDDPVLQPQGHSQPVDQLYNTYALQNTVEVTEQVSHEASPLSPKITAFTLNEPAQYLAGVPVDTGVTLNIDWRGQPPGQVEFIYAGQTETVAGSAVTHWTFDAGQPGQTIQAVAIQGNHRSVPYTLATPKVSLAPWAGSPGDWTGSSGVQYQGNLNWPVSMETSRSLGALSLFTGQWGLTGASSQYNTTIYSDGSNGSGDLSTQLTFQFAGQSVDFTVQGQNTSQLSCEDMSTDGDASIEIPIPGWQKTLNPITAIPGLQSAACSLSGFLCDVIQSIGIKASANANVSGTGLYAGDSGEMQWTGGTVGGSISAQAGAGILLPKPLHQAAGVQVTGGGSGCIDFQVAPDFSLSQLGAEMEFSANAFFLGLSASADHTWPIGDGCTGQPASITQMGIDGWVPLDGHLAMAQYRDDLFMHGVAVWSELSAGQSRPAGQLKLRFFDGSTQRWGPIQELTQAALVNHSPTIQFDELGRLLIVFQSNQEPIPVSVTDLSAFADGYELHWLLLDPVSSNLLNQGQLTFNNQHDFGPQLVTDADQTLSIFWQQAEGIEITGTPALPVSIRQLNWHASTDSWGVETVVADNLSQTYGWSVASHSLDQQFMVLTHDTDGQYNTSEDRELSFYQQTNGLWTLTTVITDNNLSDDMSFSAFDLLGNQLLFWRQQSQLLYSLNSAIPVTIELQQEAYMDGIGNGLAQAQLAQDGELKVLLWPQNTDLMLTTQNATGIWDAARSLKPLNDRAEQLFTTELHSGVLYYGAASRPLNGQGNSNLLLPAFSNTLIFDDIFEHGFNE</sequence>
<evidence type="ECO:0000256" key="1">
    <source>
        <dbReference type="SAM" id="SignalP"/>
    </source>
</evidence>
<proteinExistence type="predicted"/>